<feature type="transmembrane region" description="Helical" evidence="1">
    <location>
        <begin position="109"/>
        <end position="135"/>
    </location>
</feature>
<keyword evidence="3" id="KW-1185">Reference proteome</keyword>
<dbReference type="AlphaFoldDB" id="A0A7W5E052"/>
<dbReference type="Proteomes" id="UP000536179">
    <property type="component" value="Unassembled WGS sequence"/>
</dbReference>
<keyword evidence="1" id="KW-0472">Membrane</keyword>
<comment type="caution">
    <text evidence="2">The sequence shown here is derived from an EMBL/GenBank/DDBJ whole genome shotgun (WGS) entry which is preliminary data.</text>
</comment>
<evidence type="ECO:0008006" key="4">
    <source>
        <dbReference type="Google" id="ProtNLM"/>
    </source>
</evidence>
<name>A0A7W5E052_9BACT</name>
<dbReference type="PANTHER" id="PTHR35519">
    <property type="entry name" value="MEMBRANE PROTEINS"/>
    <property type="match status" value="1"/>
</dbReference>
<feature type="transmembrane region" description="Helical" evidence="1">
    <location>
        <begin position="66"/>
        <end position="88"/>
    </location>
</feature>
<protein>
    <recommendedName>
        <fullName evidence="4">DUF4112 domain-containing protein</fullName>
    </recommendedName>
</protein>
<keyword evidence="1" id="KW-1133">Transmembrane helix</keyword>
<dbReference type="Pfam" id="PF13430">
    <property type="entry name" value="DUF4112"/>
    <property type="match status" value="1"/>
</dbReference>
<evidence type="ECO:0000313" key="2">
    <source>
        <dbReference type="EMBL" id="MBB3207738.1"/>
    </source>
</evidence>
<sequence>MDNTTQLLDAKFRIPGTRIKFGLDFLLGLVPGAGDAVSLAMSGALIATMAKHGASPMLVLRMLGNVVLDAIVGSVPLAGNVFDLFFRANSRNLRLMREHYNEGKHNGHAWPILLAIFAVMIAVFAGLFVLIAFVINELLKWAGAVVT</sequence>
<feature type="transmembrane region" description="Helical" evidence="1">
    <location>
        <begin position="21"/>
        <end position="46"/>
    </location>
</feature>
<accession>A0A7W5E052</accession>
<dbReference type="InterPro" id="IPR025187">
    <property type="entry name" value="DUF4112"/>
</dbReference>
<keyword evidence="1" id="KW-0812">Transmembrane</keyword>
<dbReference type="EMBL" id="JACHXU010000012">
    <property type="protein sequence ID" value="MBB3207738.1"/>
    <property type="molecule type" value="Genomic_DNA"/>
</dbReference>
<organism evidence="2 3">
    <name type="scientific">Aporhodopirellula rubra</name>
    <dbReference type="NCBI Taxonomy" id="980271"/>
    <lineage>
        <taxon>Bacteria</taxon>
        <taxon>Pseudomonadati</taxon>
        <taxon>Planctomycetota</taxon>
        <taxon>Planctomycetia</taxon>
        <taxon>Pirellulales</taxon>
        <taxon>Pirellulaceae</taxon>
        <taxon>Aporhodopirellula</taxon>
    </lineage>
</organism>
<gene>
    <name evidence="2" type="ORF">FHS27_003565</name>
</gene>
<evidence type="ECO:0000256" key="1">
    <source>
        <dbReference type="SAM" id="Phobius"/>
    </source>
</evidence>
<proteinExistence type="predicted"/>
<reference evidence="2 3" key="1">
    <citation type="submission" date="2020-08" db="EMBL/GenBank/DDBJ databases">
        <title>Genomic Encyclopedia of Type Strains, Phase III (KMG-III): the genomes of soil and plant-associated and newly described type strains.</title>
        <authorList>
            <person name="Whitman W."/>
        </authorList>
    </citation>
    <scope>NUCLEOTIDE SEQUENCE [LARGE SCALE GENOMIC DNA]</scope>
    <source>
        <strain evidence="2 3">CECT 8075</strain>
    </source>
</reference>
<evidence type="ECO:0000313" key="3">
    <source>
        <dbReference type="Proteomes" id="UP000536179"/>
    </source>
</evidence>
<dbReference type="PANTHER" id="PTHR35519:SF2">
    <property type="entry name" value="PH DOMAIN PROTEIN"/>
    <property type="match status" value="1"/>
</dbReference>